<dbReference type="Proteomes" id="UP000604117">
    <property type="component" value="Unassembled WGS sequence"/>
</dbReference>
<organism evidence="1 2">
    <name type="scientific">Asanoa siamensis</name>
    <dbReference type="NCBI Taxonomy" id="926357"/>
    <lineage>
        <taxon>Bacteria</taxon>
        <taxon>Bacillati</taxon>
        <taxon>Actinomycetota</taxon>
        <taxon>Actinomycetes</taxon>
        <taxon>Micromonosporales</taxon>
        <taxon>Micromonosporaceae</taxon>
        <taxon>Asanoa</taxon>
    </lineage>
</organism>
<protein>
    <submittedName>
        <fullName evidence="1">Uncharacterized protein</fullName>
    </submittedName>
</protein>
<dbReference type="EMBL" id="BONE01000053">
    <property type="protein sequence ID" value="GIF76081.1"/>
    <property type="molecule type" value="Genomic_DNA"/>
</dbReference>
<sequence length="102" mass="10656">MITEEPPAIAQVSPGMEVRDATGVAVGVVGAVQQPGTDIRPELPAGPAELHMATGYLLIDRGEQFENDVYVSGEQIDHVAGTGDGALVTLNASWTELDRAVD</sequence>
<name>A0ABQ4CXQ8_9ACTN</name>
<evidence type="ECO:0000313" key="2">
    <source>
        <dbReference type="Proteomes" id="UP000604117"/>
    </source>
</evidence>
<proteinExistence type="predicted"/>
<comment type="caution">
    <text evidence="1">The sequence shown here is derived from an EMBL/GenBank/DDBJ whole genome shotgun (WGS) entry which is preliminary data.</text>
</comment>
<evidence type="ECO:0000313" key="1">
    <source>
        <dbReference type="EMBL" id="GIF76081.1"/>
    </source>
</evidence>
<reference evidence="1 2" key="1">
    <citation type="submission" date="2021-01" db="EMBL/GenBank/DDBJ databases">
        <title>Whole genome shotgun sequence of Asanoa siamensis NBRC 107932.</title>
        <authorList>
            <person name="Komaki H."/>
            <person name="Tamura T."/>
        </authorList>
    </citation>
    <scope>NUCLEOTIDE SEQUENCE [LARGE SCALE GENOMIC DNA]</scope>
    <source>
        <strain evidence="1 2">NBRC 107932</strain>
    </source>
</reference>
<accession>A0ABQ4CXQ8</accession>
<dbReference type="RefSeq" id="WP_203716910.1">
    <property type="nucleotide sequence ID" value="NZ_BONE01000053.1"/>
</dbReference>
<gene>
    <name evidence="1" type="ORF">Asi02nite_55990</name>
</gene>
<keyword evidence="2" id="KW-1185">Reference proteome</keyword>